<dbReference type="EMBL" id="AHFG01000101">
    <property type="protein sequence ID" value="EJR60932.1"/>
    <property type="molecule type" value="Genomic_DNA"/>
</dbReference>
<dbReference type="Gene3D" id="3.30.70.1230">
    <property type="entry name" value="Nucleotide cyclase"/>
    <property type="match status" value="1"/>
</dbReference>
<protein>
    <recommendedName>
        <fullName evidence="1">Guanylate cyclase domain-containing protein</fullName>
    </recommendedName>
</protein>
<dbReference type="GO" id="GO:0004016">
    <property type="term" value="F:adenylate cyclase activity"/>
    <property type="evidence" value="ECO:0007669"/>
    <property type="project" value="UniProtKB-ARBA"/>
</dbReference>
<reference evidence="2 3" key="1">
    <citation type="submission" date="2012-04" db="EMBL/GenBank/DDBJ databases">
        <title>The Genome Sequence of Bacillus cereus VD154.</title>
        <authorList>
            <consortium name="The Broad Institute Genome Sequencing Platform"/>
            <consortium name="The Broad Institute Genome Sequencing Center for Infectious Disease"/>
            <person name="Feldgarden M."/>
            <person name="Van der Auwera G.A."/>
            <person name="Mahillon J."/>
            <person name="Duprez V."/>
            <person name="Timmery S."/>
            <person name="Mattelet C."/>
            <person name="Dierick K."/>
            <person name="Sun M."/>
            <person name="Yu Z."/>
            <person name="Zhu L."/>
            <person name="Hu X."/>
            <person name="Shank E.B."/>
            <person name="Swiecicka I."/>
            <person name="Hansen B.M."/>
            <person name="Andrup L."/>
            <person name="Young S.K."/>
            <person name="Zeng Q."/>
            <person name="Gargeya S."/>
            <person name="Fitzgerald M."/>
            <person name="Haas B."/>
            <person name="Abouelleil A."/>
            <person name="Alvarado L."/>
            <person name="Arachchi H.M."/>
            <person name="Berlin A."/>
            <person name="Chapman S.B."/>
            <person name="Goldberg J."/>
            <person name="Griggs A."/>
            <person name="Gujja S."/>
            <person name="Hansen M."/>
            <person name="Howarth C."/>
            <person name="Imamovic A."/>
            <person name="Larimer J."/>
            <person name="McCowen C."/>
            <person name="Montmayeur A."/>
            <person name="Murphy C."/>
            <person name="Neiman D."/>
            <person name="Pearson M."/>
            <person name="Priest M."/>
            <person name="Roberts A."/>
            <person name="Saif S."/>
            <person name="Shea T."/>
            <person name="Sisk P."/>
            <person name="Sykes S."/>
            <person name="Wortman J."/>
            <person name="Nusbaum C."/>
            <person name="Birren B."/>
        </authorList>
    </citation>
    <scope>NUCLEOTIDE SEQUENCE [LARGE SCALE GENOMIC DNA]</scope>
    <source>
        <strain evidence="2 3">VD154</strain>
    </source>
</reference>
<dbReference type="GO" id="GO:0009190">
    <property type="term" value="P:cyclic nucleotide biosynthetic process"/>
    <property type="evidence" value="ECO:0007669"/>
    <property type="project" value="InterPro"/>
</dbReference>
<dbReference type="CDD" id="cd07302">
    <property type="entry name" value="CHD"/>
    <property type="match status" value="1"/>
</dbReference>
<name>A0A9W5NZ75_BACCE</name>
<dbReference type="InterPro" id="IPR001054">
    <property type="entry name" value="A/G_cyclase"/>
</dbReference>
<dbReference type="RefSeq" id="WP_001257928.1">
    <property type="nucleotide sequence ID" value="NZ_JH791887.1"/>
</dbReference>
<dbReference type="Proteomes" id="UP000006967">
    <property type="component" value="Unassembled WGS sequence"/>
</dbReference>
<accession>A0A9W5NZ75</accession>
<evidence type="ECO:0000313" key="2">
    <source>
        <dbReference type="EMBL" id="EJR60932.1"/>
    </source>
</evidence>
<dbReference type="InterPro" id="IPR029787">
    <property type="entry name" value="Nucleotide_cyclase"/>
</dbReference>
<dbReference type="Pfam" id="PF00211">
    <property type="entry name" value="Guanylate_cyc"/>
    <property type="match status" value="1"/>
</dbReference>
<evidence type="ECO:0000313" key="3">
    <source>
        <dbReference type="Proteomes" id="UP000006967"/>
    </source>
</evidence>
<dbReference type="AlphaFoldDB" id="A0A9W5NZ75"/>
<gene>
    <name evidence="2" type="ORF">IK5_06080</name>
</gene>
<dbReference type="PROSITE" id="PS50125">
    <property type="entry name" value="GUANYLATE_CYCLASE_2"/>
    <property type="match status" value="1"/>
</dbReference>
<evidence type="ECO:0000259" key="1">
    <source>
        <dbReference type="PROSITE" id="PS50125"/>
    </source>
</evidence>
<comment type="caution">
    <text evidence="2">The sequence shown here is derived from an EMBL/GenBank/DDBJ whole genome shotgun (WGS) entry which is preliminary data.</text>
</comment>
<dbReference type="SUPFAM" id="SSF55073">
    <property type="entry name" value="Nucleotide cyclase"/>
    <property type="match status" value="1"/>
</dbReference>
<feature type="domain" description="Guanylate cyclase" evidence="1">
    <location>
        <begin position="50"/>
        <end position="190"/>
    </location>
</feature>
<dbReference type="GO" id="GO:0035556">
    <property type="term" value="P:intracellular signal transduction"/>
    <property type="evidence" value="ECO:0007669"/>
    <property type="project" value="InterPro"/>
</dbReference>
<proteinExistence type="predicted"/>
<organism evidence="2 3">
    <name type="scientific">Bacillus cereus VD154</name>
    <dbReference type="NCBI Taxonomy" id="1053238"/>
    <lineage>
        <taxon>Bacteria</taxon>
        <taxon>Bacillati</taxon>
        <taxon>Bacillota</taxon>
        <taxon>Bacilli</taxon>
        <taxon>Bacillales</taxon>
        <taxon>Bacillaceae</taxon>
        <taxon>Bacillus</taxon>
        <taxon>Bacillus cereus group</taxon>
    </lineage>
</organism>
<sequence>MRSSYKSFNLENSLKRIDSILYDSTSYEESDDIPDIDDLTFTNGKYVKCAAIFIDLRGSTNLIKTQGKLSKSLARLYRAYISEMVAIVNSFKTCKEVNIVGDCVSAMFAGDIEGAESPVIEALQAASMSNAMMNALNVKYKKKWKDFDELKAGIGVAYGRALVIKAGFSGSGIKDLVYMGDVVNKASKMCGLAYKEYTSHAICVTGEVYVSAGTYIANHENQQTFQDFLTEKNHNTFGSVYVGNFYRISINNWAEDNK</sequence>